<dbReference type="PANTHER" id="PTHR46543">
    <property type="entry name" value="ZINC FINGER CCHC DOMAIN-CONTAINING PROTEIN 7"/>
    <property type="match status" value="1"/>
</dbReference>
<evidence type="ECO:0000256" key="8">
    <source>
        <dbReference type="ARBA" id="ARBA00043023"/>
    </source>
</evidence>
<organism evidence="12 13">
    <name type="scientific">Clavelina lepadiformis</name>
    <name type="common">Light-bulb sea squirt</name>
    <name type="synonym">Ascidia lepadiformis</name>
    <dbReference type="NCBI Taxonomy" id="159417"/>
    <lineage>
        <taxon>Eukaryota</taxon>
        <taxon>Metazoa</taxon>
        <taxon>Chordata</taxon>
        <taxon>Tunicata</taxon>
        <taxon>Ascidiacea</taxon>
        <taxon>Aplousobranchia</taxon>
        <taxon>Clavelinidae</taxon>
        <taxon>Clavelina</taxon>
    </lineage>
</organism>
<evidence type="ECO:0000256" key="9">
    <source>
        <dbReference type="PROSITE-ProRule" id="PRU00047"/>
    </source>
</evidence>
<accession>A0ABP0F1L9</accession>
<reference evidence="12 13" key="1">
    <citation type="submission" date="2024-02" db="EMBL/GenBank/DDBJ databases">
        <authorList>
            <person name="Daric V."/>
            <person name="Darras S."/>
        </authorList>
    </citation>
    <scope>NUCLEOTIDE SEQUENCE [LARGE SCALE GENOMIC DNA]</scope>
</reference>
<evidence type="ECO:0000256" key="1">
    <source>
        <dbReference type="ARBA" id="ARBA00004123"/>
    </source>
</evidence>
<feature type="compositionally biased region" description="Basic residues" evidence="10">
    <location>
        <begin position="406"/>
        <end position="421"/>
    </location>
</feature>
<evidence type="ECO:0000256" key="4">
    <source>
        <dbReference type="ARBA" id="ARBA00022771"/>
    </source>
</evidence>
<dbReference type="Pfam" id="PF00098">
    <property type="entry name" value="zf-CCHC"/>
    <property type="match status" value="1"/>
</dbReference>
<evidence type="ECO:0000256" key="7">
    <source>
        <dbReference type="ARBA" id="ARBA00041190"/>
    </source>
</evidence>
<dbReference type="PANTHER" id="PTHR46543:SF1">
    <property type="entry name" value="ZINC FINGER CCHC DOMAIN-CONTAINING PROTEIN 7"/>
    <property type="match status" value="1"/>
</dbReference>
<comment type="caution">
    <text evidence="12">The sequence shown here is derived from an EMBL/GenBank/DDBJ whole genome shotgun (WGS) entry which is preliminary data.</text>
</comment>
<dbReference type="InterPro" id="IPR051644">
    <property type="entry name" value="TRAMP_AT-DNA-binding"/>
</dbReference>
<keyword evidence="6" id="KW-0539">Nucleus</keyword>
<keyword evidence="13" id="KW-1185">Reference proteome</keyword>
<proteinExistence type="predicted"/>
<dbReference type="SUPFAM" id="SSF57756">
    <property type="entry name" value="Retrovirus zinc finger-like domains"/>
    <property type="match status" value="3"/>
</dbReference>
<keyword evidence="5" id="KW-0862">Zinc</keyword>
<feature type="domain" description="CCHC-type" evidence="11">
    <location>
        <begin position="206"/>
        <end position="221"/>
    </location>
</feature>
<feature type="region of interest" description="Disordered" evidence="10">
    <location>
        <begin position="397"/>
        <end position="421"/>
    </location>
</feature>
<feature type="domain" description="CCHC-type" evidence="11">
    <location>
        <begin position="250"/>
        <end position="265"/>
    </location>
</feature>
<keyword evidence="2" id="KW-0479">Metal-binding</keyword>
<dbReference type="Gene3D" id="4.10.60.10">
    <property type="entry name" value="Zinc finger, CCHC-type"/>
    <property type="match status" value="2"/>
</dbReference>
<dbReference type="InterPro" id="IPR036875">
    <property type="entry name" value="Znf_CCHC_sf"/>
</dbReference>
<dbReference type="EMBL" id="CAWYQH010000001">
    <property type="protein sequence ID" value="CAK8672756.1"/>
    <property type="molecule type" value="Genomic_DNA"/>
</dbReference>
<dbReference type="PROSITE" id="PS50158">
    <property type="entry name" value="ZF_CCHC"/>
    <property type="match status" value="3"/>
</dbReference>
<evidence type="ECO:0000256" key="10">
    <source>
        <dbReference type="SAM" id="MobiDB-lite"/>
    </source>
</evidence>
<evidence type="ECO:0000256" key="2">
    <source>
        <dbReference type="ARBA" id="ARBA00022723"/>
    </source>
</evidence>
<keyword evidence="4 9" id="KW-0863">Zinc-finger</keyword>
<sequence length="421" mass="48287">MDDNFDNFADSDCIDSDMECELYSQIHHNCADNPPSEHSNTLFRKEIIRKVPNRHSSLTEGSHRSNQSFLAPHCAEKDSLAHVEMYEDFSDKEEWEIINSDAECNAETEINISIAANTNLSEKYKASDDCWKNIPKDRINNTGYVKRYFTPFKGRCKNCDESGHMAFECTKPKRLKPCYVCGQLLHQSHGCPNTVRCKRYGSDMICRRCDQKGHPKRECPDIWRQFHSTTKPGPLVTTRPNGKTKGIKYCFNCSKAGHYGHNCKKPRFHTSGFVLSPKVFKYDHWMYSKKSDYDEQDANISKTTPKQKKIAKLSRINSTDHHQSTHGRISSKLLKNGADSKQVKNQKSVSNGFVRKRFHKSKLMSNVAKVDKTQLSFDSKKPFPKNIAKTIQATSYGSKKEGFGKQKNKKKTSIKRKVTIF</sequence>
<name>A0ABP0F1L9_CLALP</name>
<evidence type="ECO:0000256" key="3">
    <source>
        <dbReference type="ARBA" id="ARBA00022737"/>
    </source>
</evidence>
<gene>
    <name evidence="12" type="ORF">CVLEPA_LOCUS2444</name>
</gene>
<comment type="subcellular location">
    <subcellularLocation>
        <location evidence="1">Nucleus</location>
    </subcellularLocation>
</comment>
<dbReference type="SMART" id="SM00343">
    <property type="entry name" value="ZnF_C2HC"/>
    <property type="match status" value="4"/>
</dbReference>
<evidence type="ECO:0000259" key="11">
    <source>
        <dbReference type="PROSITE" id="PS50158"/>
    </source>
</evidence>
<evidence type="ECO:0000256" key="6">
    <source>
        <dbReference type="ARBA" id="ARBA00023242"/>
    </source>
</evidence>
<evidence type="ECO:0000313" key="13">
    <source>
        <dbReference type="Proteomes" id="UP001642483"/>
    </source>
</evidence>
<keyword evidence="3" id="KW-0677">Repeat</keyword>
<dbReference type="Proteomes" id="UP001642483">
    <property type="component" value="Unassembled WGS sequence"/>
</dbReference>
<protein>
    <recommendedName>
        <fullName evidence="7">Zinc finger CCHC domain-containing protein 7</fullName>
    </recommendedName>
    <alternativeName>
        <fullName evidence="8">TRAMP-like complex RNA-binding factor ZCCHC7</fullName>
    </alternativeName>
</protein>
<feature type="domain" description="CCHC-type" evidence="11">
    <location>
        <begin position="155"/>
        <end position="171"/>
    </location>
</feature>
<evidence type="ECO:0000256" key="5">
    <source>
        <dbReference type="ARBA" id="ARBA00022833"/>
    </source>
</evidence>
<dbReference type="InterPro" id="IPR001878">
    <property type="entry name" value="Znf_CCHC"/>
</dbReference>
<evidence type="ECO:0000313" key="12">
    <source>
        <dbReference type="EMBL" id="CAK8672756.1"/>
    </source>
</evidence>